<dbReference type="PANTHER" id="PTHR45080:SF8">
    <property type="entry name" value="IG-LIKE DOMAIN-CONTAINING PROTEIN"/>
    <property type="match status" value="1"/>
</dbReference>
<evidence type="ECO:0000313" key="9">
    <source>
        <dbReference type="Proteomes" id="UP001153712"/>
    </source>
</evidence>
<feature type="signal peptide" evidence="5">
    <location>
        <begin position="1"/>
        <end position="26"/>
    </location>
</feature>
<dbReference type="InterPro" id="IPR003961">
    <property type="entry name" value="FN3_dom"/>
</dbReference>
<feature type="chain" id="PRO_5040509690" evidence="5">
    <location>
        <begin position="27"/>
        <end position="474"/>
    </location>
</feature>
<keyword evidence="9" id="KW-1185">Reference proteome</keyword>
<feature type="region of interest" description="Disordered" evidence="4">
    <location>
        <begin position="119"/>
        <end position="165"/>
    </location>
</feature>
<feature type="compositionally biased region" description="Basic and acidic residues" evidence="4">
    <location>
        <begin position="156"/>
        <end position="165"/>
    </location>
</feature>
<dbReference type="AlphaFoldDB" id="A0A9N9TTQ9"/>
<dbReference type="PROSITE" id="PS50853">
    <property type="entry name" value="FN3"/>
    <property type="match status" value="1"/>
</dbReference>
<dbReference type="GO" id="GO:0005886">
    <property type="term" value="C:plasma membrane"/>
    <property type="evidence" value="ECO:0007669"/>
    <property type="project" value="TreeGrafter"/>
</dbReference>
<feature type="domain" description="Ig-like" evidence="6">
    <location>
        <begin position="149"/>
        <end position="235"/>
    </location>
</feature>
<accession>A0A9N9TTQ9</accession>
<dbReference type="InterPro" id="IPR036179">
    <property type="entry name" value="Ig-like_dom_sf"/>
</dbReference>
<evidence type="ECO:0000256" key="3">
    <source>
        <dbReference type="ARBA" id="ARBA00023319"/>
    </source>
</evidence>
<feature type="compositionally biased region" description="Low complexity" evidence="4">
    <location>
        <begin position="121"/>
        <end position="133"/>
    </location>
</feature>
<reference evidence="8" key="1">
    <citation type="submission" date="2022-01" db="EMBL/GenBank/DDBJ databases">
        <authorList>
            <person name="King R."/>
        </authorList>
    </citation>
    <scope>NUCLEOTIDE SEQUENCE</scope>
</reference>
<proteinExistence type="predicted"/>
<dbReference type="SUPFAM" id="SSF49265">
    <property type="entry name" value="Fibronectin type III"/>
    <property type="match status" value="1"/>
</dbReference>
<dbReference type="Proteomes" id="UP001153712">
    <property type="component" value="Chromosome 4"/>
</dbReference>
<dbReference type="SMART" id="SM00408">
    <property type="entry name" value="IGc2"/>
    <property type="match status" value="3"/>
</dbReference>
<dbReference type="InterPro" id="IPR003598">
    <property type="entry name" value="Ig_sub2"/>
</dbReference>
<organism evidence="8 9">
    <name type="scientific">Phyllotreta striolata</name>
    <name type="common">Striped flea beetle</name>
    <name type="synonym">Crioceris striolata</name>
    <dbReference type="NCBI Taxonomy" id="444603"/>
    <lineage>
        <taxon>Eukaryota</taxon>
        <taxon>Metazoa</taxon>
        <taxon>Ecdysozoa</taxon>
        <taxon>Arthropoda</taxon>
        <taxon>Hexapoda</taxon>
        <taxon>Insecta</taxon>
        <taxon>Pterygota</taxon>
        <taxon>Neoptera</taxon>
        <taxon>Endopterygota</taxon>
        <taxon>Coleoptera</taxon>
        <taxon>Polyphaga</taxon>
        <taxon>Cucujiformia</taxon>
        <taxon>Chrysomeloidea</taxon>
        <taxon>Chrysomelidae</taxon>
        <taxon>Galerucinae</taxon>
        <taxon>Alticini</taxon>
        <taxon>Phyllotreta</taxon>
    </lineage>
</organism>
<dbReference type="SMART" id="SM00409">
    <property type="entry name" value="IG"/>
    <property type="match status" value="3"/>
</dbReference>
<dbReference type="InterPro" id="IPR003599">
    <property type="entry name" value="Ig_sub"/>
</dbReference>
<keyword evidence="3" id="KW-0393">Immunoglobulin domain</keyword>
<dbReference type="InterPro" id="IPR013783">
    <property type="entry name" value="Ig-like_fold"/>
</dbReference>
<dbReference type="Pfam" id="PF00047">
    <property type="entry name" value="ig"/>
    <property type="match status" value="1"/>
</dbReference>
<protein>
    <submittedName>
        <fullName evidence="8">Uncharacterized protein</fullName>
    </submittedName>
</protein>
<dbReference type="EMBL" id="OU900097">
    <property type="protein sequence ID" value="CAG9861064.1"/>
    <property type="molecule type" value="Genomic_DNA"/>
</dbReference>
<dbReference type="PROSITE" id="PS50835">
    <property type="entry name" value="IG_LIKE"/>
    <property type="match status" value="2"/>
</dbReference>
<dbReference type="PANTHER" id="PTHR45080">
    <property type="entry name" value="CONTACTIN 5"/>
    <property type="match status" value="1"/>
</dbReference>
<dbReference type="InterPro" id="IPR013151">
    <property type="entry name" value="Immunoglobulin_dom"/>
</dbReference>
<keyword evidence="1 5" id="KW-0732">Signal</keyword>
<evidence type="ECO:0000259" key="6">
    <source>
        <dbReference type="PROSITE" id="PS50835"/>
    </source>
</evidence>
<dbReference type="Pfam" id="PF13927">
    <property type="entry name" value="Ig_3"/>
    <property type="match status" value="1"/>
</dbReference>
<dbReference type="SMART" id="SM00060">
    <property type="entry name" value="FN3"/>
    <property type="match status" value="1"/>
</dbReference>
<keyword evidence="2" id="KW-1015">Disulfide bond</keyword>
<dbReference type="SUPFAM" id="SSF48726">
    <property type="entry name" value="Immunoglobulin"/>
    <property type="match status" value="3"/>
</dbReference>
<dbReference type="CDD" id="cd00096">
    <property type="entry name" value="Ig"/>
    <property type="match status" value="2"/>
</dbReference>
<dbReference type="GO" id="GO:0007156">
    <property type="term" value="P:homophilic cell adhesion via plasma membrane adhesion molecules"/>
    <property type="evidence" value="ECO:0007669"/>
    <property type="project" value="TreeGrafter"/>
</dbReference>
<feature type="domain" description="Fibronectin type-III" evidence="7">
    <location>
        <begin position="349"/>
        <end position="447"/>
    </location>
</feature>
<evidence type="ECO:0000313" key="8">
    <source>
        <dbReference type="EMBL" id="CAG9861064.1"/>
    </source>
</evidence>
<dbReference type="InterPro" id="IPR050958">
    <property type="entry name" value="Cell_Adh-Cytoskel_Orgn"/>
</dbReference>
<evidence type="ECO:0000256" key="2">
    <source>
        <dbReference type="ARBA" id="ARBA00023157"/>
    </source>
</evidence>
<evidence type="ECO:0000256" key="4">
    <source>
        <dbReference type="SAM" id="MobiDB-lite"/>
    </source>
</evidence>
<dbReference type="OrthoDB" id="9355041at2759"/>
<evidence type="ECO:0000259" key="7">
    <source>
        <dbReference type="PROSITE" id="PS50853"/>
    </source>
</evidence>
<feature type="domain" description="Ig-like" evidence="6">
    <location>
        <begin position="256"/>
        <end position="342"/>
    </location>
</feature>
<gene>
    <name evidence="8" type="ORF">PHYEVI_LOCUS7410</name>
</gene>
<evidence type="ECO:0000256" key="5">
    <source>
        <dbReference type="SAM" id="SignalP"/>
    </source>
</evidence>
<dbReference type="InterPro" id="IPR007110">
    <property type="entry name" value="Ig-like_dom"/>
</dbReference>
<dbReference type="Gene3D" id="2.60.40.10">
    <property type="entry name" value="Immunoglobulins"/>
    <property type="match status" value="4"/>
</dbReference>
<dbReference type="InterPro" id="IPR036116">
    <property type="entry name" value="FN3_sf"/>
</dbReference>
<dbReference type="CDD" id="cd00063">
    <property type="entry name" value="FN3"/>
    <property type="match status" value="1"/>
</dbReference>
<name>A0A9N9TTQ9_PHYSR</name>
<evidence type="ECO:0000256" key="1">
    <source>
        <dbReference type="ARBA" id="ARBA00022729"/>
    </source>
</evidence>
<sequence length="474" mass="53371">MTFSKMMKHERMLVLILAAILDLANGLYLSQSSVNAEPGKSLAISCRDPGGQQVTWKGPKGPLHAHTRPKIQDTSIGKLLIFTPTSVHDTGNYTCSLLNNKNEFKVFALVVEDHKDTTFETDTSTNDYSNTNTRPHRGRDHENSPDSDPDPIYFKDTPEVQRGKEGDNVTIRCEINKPLKLNWLLEDEGENLGPRYKPIGDGLLIISASRTEDNRVFICEVVKSNTGKVIHKKIRFIVEHKPITVTYPYNTDTGEPPVWAQNDEVYGFQGENVNLTCEVEAEPPPTFEWRSSNQGHKKIGRVIKEGTHKSILQLKMSEETVDKYQCIASNKHGKLKKFFDLQIGVRPDPPRNIQLVSAGSDNIELKIEKPEENEEAIDNGMDPRWMNVFYRNVNSEDWDEQIFNITLETFNLTELNSSTMYEIMAATRNVAGLSALTNNTFIETKNAGSVQIDNLSFLSVVMVNSLILLTSKLA</sequence>